<evidence type="ECO:0000256" key="1">
    <source>
        <dbReference type="SAM" id="MobiDB-lite"/>
    </source>
</evidence>
<feature type="compositionally biased region" description="Basic residues" evidence="1">
    <location>
        <begin position="164"/>
        <end position="174"/>
    </location>
</feature>
<feature type="compositionally biased region" description="Polar residues" evidence="1">
    <location>
        <begin position="101"/>
        <end position="111"/>
    </location>
</feature>
<dbReference type="PANTHER" id="PTHR35711:SF1">
    <property type="entry name" value="ECTODERMAL, ISOFORM F"/>
    <property type="match status" value="1"/>
</dbReference>
<keyword evidence="3" id="KW-1185">Reference proteome</keyword>
<feature type="region of interest" description="Disordered" evidence="1">
    <location>
        <begin position="676"/>
        <end position="706"/>
    </location>
</feature>
<evidence type="ECO:0000313" key="2">
    <source>
        <dbReference type="EMBL" id="KAF8905826.1"/>
    </source>
</evidence>
<comment type="caution">
    <text evidence="2">The sequence shown here is derived from an EMBL/GenBank/DDBJ whole genome shotgun (WGS) entry which is preliminary data.</text>
</comment>
<evidence type="ECO:0008006" key="4">
    <source>
        <dbReference type="Google" id="ProtNLM"/>
    </source>
</evidence>
<accession>A0A9P5NVD6</accession>
<feature type="compositionally biased region" description="Acidic residues" evidence="1">
    <location>
        <begin position="770"/>
        <end position="783"/>
    </location>
</feature>
<feature type="compositionally biased region" description="Acidic residues" evidence="1">
    <location>
        <begin position="128"/>
        <end position="140"/>
    </location>
</feature>
<feature type="region of interest" description="Disordered" evidence="1">
    <location>
        <begin position="339"/>
        <end position="360"/>
    </location>
</feature>
<feature type="compositionally biased region" description="Low complexity" evidence="1">
    <location>
        <begin position="141"/>
        <end position="151"/>
    </location>
</feature>
<dbReference type="OrthoDB" id="74813at2759"/>
<evidence type="ECO:0000313" key="3">
    <source>
        <dbReference type="Proteomes" id="UP000724874"/>
    </source>
</evidence>
<feature type="compositionally biased region" description="Low complexity" evidence="1">
    <location>
        <begin position="438"/>
        <end position="456"/>
    </location>
</feature>
<gene>
    <name evidence="2" type="ORF">CPB84DRAFT_1771280</name>
</gene>
<feature type="compositionally biased region" description="Low complexity" evidence="1">
    <location>
        <begin position="687"/>
        <end position="700"/>
    </location>
</feature>
<organism evidence="2 3">
    <name type="scientific">Gymnopilus junonius</name>
    <name type="common">Spectacular rustgill mushroom</name>
    <name type="synonym">Gymnopilus spectabilis subsp. junonius</name>
    <dbReference type="NCBI Taxonomy" id="109634"/>
    <lineage>
        <taxon>Eukaryota</taxon>
        <taxon>Fungi</taxon>
        <taxon>Dikarya</taxon>
        <taxon>Basidiomycota</taxon>
        <taxon>Agaricomycotina</taxon>
        <taxon>Agaricomycetes</taxon>
        <taxon>Agaricomycetidae</taxon>
        <taxon>Agaricales</taxon>
        <taxon>Agaricineae</taxon>
        <taxon>Hymenogastraceae</taxon>
        <taxon>Gymnopilus</taxon>
    </lineage>
</organism>
<feature type="compositionally biased region" description="Pro residues" evidence="1">
    <location>
        <begin position="676"/>
        <end position="686"/>
    </location>
</feature>
<dbReference type="PANTHER" id="PTHR35711">
    <property type="entry name" value="EXPRESSED PROTEIN"/>
    <property type="match status" value="1"/>
</dbReference>
<feature type="compositionally biased region" description="Low complexity" evidence="1">
    <location>
        <begin position="242"/>
        <end position="294"/>
    </location>
</feature>
<reference evidence="2" key="1">
    <citation type="submission" date="2020-11" db="EMBL/GenBank/DDBJ databases">
        <authorList>
            <consortium name="DOE Joint Genome Institute"/>
            <person name="Ahrendt S."/>
            <person name="Riley R."/>
            <person name="Andreopoulos W."/>
            <person name="LaButti K."/>
            <person name="Pangilinan J."/>
            <person name="Ruiz-duenas F.J."/>
            <person name="Barrasa J.M."/>
            <person name="Sanchez-Garcia M."/>
            <person name="Camarero S."/>
            <person name="Miyauchi S."/>
            <person name="Serrano A."/>
            <person name="Linde D."/>
            <person name="Babiker R."/>
            <person name="Drula E."/>
            <person name="Ayuso-Fernandez I."/>
            <person name="Pacheco R."/>
            <person name="Padilla G."/>
            <person name="Ferreira P."/>
            <person name="Barriuso J."/>
            <person name="Kellner H."/>
            <person name="Castanera R."/>
            <person name="Alfaro M."/>
            <person name="Ramirez L."/>
            <person name="Pisabarro A.G."/>
            <person name="Kuo A."/>
            <person name="Tritt A."/>
            <person name="Lipzen A."/>
            <person name="He G."/>
            <person name="Yan M."/>
            <person name="Ng V."/>
            <person name="Cullen D."/>
            <person name="Martin F."/>
            <person name="Rosso M.-N."/>
            <person name="Henrissat B."/>
            <person name="Hibbett D."/>
            <person name="Martinez A.T."/>
            <person name="Grigoriev I.V."/>
        </authorList>
    </citation>
    <scope>NUCLEOTIDE SEQUENCE</scope>
    <source>
        <strain evidence="2">AH 44721</strain>
    </source>
</reference>
<dbReference type="EMBL" id="JADNYJ010000021">
    <property type="protein sequence ID" value="KAF8905826.1"/>
    <property type="molecule type" value="Genomic_DNA"/>
</dbReference>
<feature type="compositionally biased region" description="Low complexity" evidence="1">
    <location>
        <begin position="201"/>
        <end position="215"/>
    </location>
</feature>
<feature type="compositionally biased region" description="Acidic residues" evidence="1">
    <location>
        <begin position="563"/>
        <end position="576"/>
    </location>
</feature>
<protein>
    <recommendedName>
        <fullName evidence="4">Coilin</fullName>
    </recommendedName>
</protein>
<feature type="region of interest" description="Disordered" evidence="1">
    <location>
        <begin position="438"/>
        <end position="485"/>
    </location>
</feature>
<feature type="region of interest" description="Disordered" evidence="1">
    <location>
        <begin position="498"/>
        <end position="534"/>
    </location>
</feature>
<feature type="compositionally biased region" description="Polar residues" evidence="1">
    <location>
        <begin position="508"/>
        <end position="518"/>
    </location>
</feature>
<feature type="region of interest" description="Disordered" evidence="1">
    <location>
        <begin position="88"/>
        <end position="317"/>
    </location>
</feature>
<feature type="region of interest" description="Disordered" evidence="1">
    <location>
        <begin position="740"/>
        <end position="787"/>
    </location>
</feature>
<feature type="compositionally biased region" description="Basic residues" evidence="1">
    <location>
        <begin position="519"/>
        <end position="534"/>
    </location>
</feature>
<dbReference type="Proteomes" id="UP000724874">
    <property type="component" value="Unassembled WGS sequence"/>
</dbReference>
<sequence>MRLRIQTQPPLPELKAWFIPDVPSAPTTMYELKEALCQRVQPLADSGRCEARHLVLLLDEFELLDETPFSAVRDGDLLVIKLSPDQHVAVRGHKRKRTESPQRPVSVSFPAQSIKKPRAGPSAPQEESSSDSDSDSESEESSSGSSSDSGSVTHVPPGQGKPSTHSRNKRRKKKLQSEKALLAAPAPPKGVSATNAIPIGSTATSTKATVKKPSALMPKSTSVSASTSHPPVARSTPSSQVPSIAAASIPVPSTSSSSTTILPTPISTPTTTAATTTTAIATATTVTLTTTTPTTIPPPAHPPLKKRLKHTQRDRAGPASDVAFALNQAFGWNAAAGEYIPGDTRDFEEDEDDDDSDDDEREVIDVDALESPAKAKDQKAHREGYTHISIDQIMMGSLRNKNKRKGFKQSMEGLIPQKIVFSDLGGGNDSLSLLTYPTSTSTSTTFPAQAQAPTPARTGNGNGPQTRPRLVPPSEIQSRGELPPRVFVTSVDVEAGMWGEDNADDAGDNSTQSQSASGKKSKNKNKNKNRKKRTMQYEEYQDYVHGHVHDQRQGQGQDRAWENDADADQDQDQDQDQVEASLVLEYPPEEEAESASATKVNPTKVDFDANSAIDWARAERMHDSEREGGSKRVRGADELVLGGVVGWKELGIDPTTFTPENIFYLARIVKVSTPTPLPTPPAPSSTPGPSSDAPAAAAAAPSPPTKDANAVIVTIKRIQRPRPVDLEESAGRAAVAFGLLDPIGVGGGDDDIEGGDVNGKEEEGRQQQQQEEEEEEEEEEVEWNESLQWRVLEL</sequence>
<proteinExistence type="predicted"/>
<name>A0A9P5NVD6_GYMJU</name>
<feature type="compositionally biased region" description="Polar residues" evidence="1">
    <location>
        <begin position="219"/>
        <end position="241"/>
    </location>
</feature>
<feature type="region of interest" description="Disordered" evidence="1">
    <location>
        <begin position="549"/>
        <end position="576"/>
    </location>
</feature>
<dbReference type="AlphaFoldDB" id="A0A9P5NVD6"/>
<feature type="compositionally biased region" description="Acidic residues" evidence="1">
    <location>
        <begin position="346"/>
        <end position="360"/>
    </location>
</feature>